<comment type="function">
    <text evidence="2">Deubiquitinating enzyme that removes conjugated ubiquitin from specific proteins to regulate different cellular processes.</text>
</comment>
<keyword evidence="2" id="KW-0788">Thiol protease</keyword>
<dbReference type="OMA" id="ENAYHCN"/>
<feature type="region of interest" description="Disordered" evidence="3">
    <location>
        <begin position="355"/>
        <end position="400"/>
    </location>
</feature>
<feature type="domain" description="USP" evidence="4">
    <location>
        <begin position="53"/>
        <end position="348"/>
    </location>
</feature>
<dbReference type="InterPro" id="IPR001394">
    <property type="entry name" value="Peptidase_C19_UCH"/>
</dbReference>
<dbReference type="Pfam" id="PF00443">
    <property type="entry name" value="UCH"/>
    <property type="match status" value="1"/>
</dbReference>
<dbReference type="GO" id="GO:0004843">
    <property type="term" value="F:cysteine-type deubiquitinase activity"/>
    <property type="evidence" value="ECO:0007669"/>
    <property type="project" value="UniProtKB-UniRule"/>
</dbReference>
<keyword evidence="6" id="KW-1185">Reference proteome</keyword>
<dbReference type="InterPro" id="IPR018200">
    <property type="entry name" value="USP_CS"/>
</dbReference>
<dbReference type="FunFam" id="3.90.70.10:FF:000070">
    <property type="entry name" value="Ubiquitin carboxyl-terminal hydrolase 17-like protein 17"/>
    <property type="match status" value="1"/>
</dbReference>
<reference evidence="5 6" key="2">
    <citation type="journal article" date="2018" name="Annu Rev Anim Biosci">
        <title>Bat Biology, Genomes, and the Bat1K Project: To Generate Chromosome-Level Genomes for All Living Bat Species.</title>
        <authorList>
            <person name="Teeling E.C."/>
            <person name="Vernes S.C."/>
            <person name="Davalos L.M."/>
            <person name="Ray D.A."/>
            <person name="Gilbert M.T.P."/>
            <person name="Myers E."/>
        </authorList>
    </citation>
    <scope>NUCLEOTIDE SEQUENCE</scope>
</reference>
<dbReference type="PANTHER" id="PTHR24006:SF651">
    <property type="entry name" value="INACTIVE UBIQUITIN CARBOXYL-TERMINAL HYDROLASE 17-LIKE PROTEIN 4-RELATED"/>
    <property type="match status" value="1"/>
</dbReference>
<reference evidence="5" key="5">
    <citation type="submission" date="2025-09" db="UniProtKB">
        <authorList>
            <consortium name="Ensembl"/>
        </authorList>
    </citation>
    <scope>IDENTIFICATION</scope>
</reference>
<proteinExistence type="inferred from homology"/>
<dbReference type="PROSITE" id="PS00973">
    <property type="entry name" value="USP_2"/>
    <property type="match status" value="1"/>
</dbReference>
<sequence>MEPTSLHWEDESCFNVSPKLKSAWSNDRLSPVAVEPAPTKNFRSWKRPSVVGAGLQNMGNTCYVNAALQCLTYTPPLASFMLSRWHSETCQVQTFCILCTMQAHVVRALLSPGDVIQPLKELVTGFHRHKQEDAHEFLMFTVDAMHQACLHGYKQLDRHSEDTTLIRQIFGGYWQSQIKCLHCHRVSNTLDPYLDITLDIQEAHSVTHALELLVKPENLDGENLYHCSFCLKKVPASKTLTLHTSSKVLILLLKRFSDFTGSKVEKAVQYPEHLDMQQYLSQQNAGPLVYSLYAVLVHAGWSCHNGHYFCYIKAGNGQWFKMDDAKVTTCDVSSALSQQAYILFYIQKSELERDSGSVSLGGEPRYLKAEPPDMRATQRKPERHSNNRCPGSQEPEQETSVKQITFEQWKFLQEKSRPKPEFHLRKIECALPANAVVIHQSKYRDGLKKNHPEQENYLLNNPARDIPHQGAKNICHVPCPKRRARATKRKK</sequence>
<name>A0A671FP43_RHIFE</name>
<evidence type="ECO:0000313" key="5">
    <source>
        <dbReference type="Ensembl" id="ENSRFEP00010027335.1"/>
    </source>
</evidence>
<keyword evidence="2" id="KW-0378">Hydrolase</keyword>
<dbReference type="InParanoid" id="A0A671FP43"/>
<dbReference type="GO" id="GO:0005634">
    <property type="term" value="C:nucleus"/>
    <property type="evidence" value="ECO:0007669"/>
    <property type="project" value="TreeGrafter"/>
</dbReference>
<dbReference type="GO" id="GO:0016579">
    <property type="term" value="P:protein deubiquitination"/>
    <property type="evidence" value="ECO:0007669"/>
    <property type="project" value="InterPro"/>
</dbReference>
<dbReference type="CDD" id="cd02661">
    <property type="entry name" value="Peptidase_C19E"/>
    <property type="match status" value="1"/>
</dbReference>
<dbReference type="PROSITE" id="PS00972">
    <property type="entry name" value="USP_1"/>
    <property type="match status" value="1"/>
</dbReference>
<dbReference type="Ensembl" id="ENSRFET00010029685.1">
    <property type="protein sequence ID" value="ENSRFEP00010027335.1"/>
    <property type="gene ID" value="ENSRFEG00010018188.1"/>
</dbReference>
<dbReference type="GO" id="GO:0005829">
    <property type="term" value="C:cytosol"/>
    <property type="evidence" value="ECO:0007669"/>
    <property type="project" value="TreeGrafter"/>
</dbReference>
<dbReference type="SUPFAM" id="SSF54001">
    <property type="entry name" value="Cysteine proteinases"/>
    <property type="match status" value="1"/>
</dbReference>
<dbReference type="Gene3D" id="3.90.70.10">
    <property type="entry name" value="Cysteine proteinases"/>
    <property type="match status" value="1"/>
</dbReference>
<comment type="similarity">
    <text evidence="1">Belongs to the peptidase C19 family. USP17 subfamily.</text>
</comment>
<dbReference type="InterPro" id="IPR028889">
    <property type="entry name" value="USP"/>
</dbReference>
<comment type="catalytic activity">
    <reaction evidence="2">
        <text>Thiol-dependent hydrolysis of ester, thioester, amide, peptide and isopeptide bonds formed by the C-terminal Gly of ubiquitin (a 76-residue protein attached to proteins as an intracellular targeting signal).</text>
        <dbReference type="EC" id="3.4.19.12"/>
    </reaction>
</comment>
<evidence type="ECO:0000256" key="3">
    <source>
        <dbReference type="SAM" id="MobiDB-lite"/>
    </source>
</evidence>
<dbReference type="GO" id="GO:0042981">
    <property type="term" value="P:regulation of apoptotic process"/>
    <property type="evidence" value="ECO:0007669"/>
    <property type="project" value="TreeGrafter"/>
</dbReference>
<evidence type="ECO:0000256" key="2">
    <source>
        <dbReference type="RuleBase" id="RU366025"/>
    </source>
</evidence>
<dbReference type="EC" id="3.4.19.12" evidence="2"/>
<dbReference type="GO" id="GO:0005783">
    <property type="term" value="C:endoplasmic reticulum"/>
    <property type="evidence" value="ECO:0007669"/>
    <property type="project" value="UniProtKB-SubCell"/>
</dbReference>
<reference evidence="5 6" key="1">
    <citation type="journal article" date="2015" name="Annu Rev Anim Biosci">
        <title>The Genome 10K Project: a way forward.</title>
        <authorList>
            <person name="Koepfli K.P."/>
            <person name="Paten B."/>
            <person name="O'Brien S.J."/>
            <person name="Koepfli K.P."/>
            <person name="Paten B."/>
            <person name="Antunes A."/>
            <person name="Belov K."/>
            <person name="Bustamante C."/>
            <person name="Castoe T.A."/>
            <person name="Clawson H."/>
            <person name="Crawford A.J."/>
            <person name="Diekhans M."/>
            <person name="Distel D."/>
            <person name="Durbin R."/>
            <person name="Earl D."/>
            <person name="Fujita M.K."/>
            <person name="Gamble T."/>
            <person name="Georges A."/>
            <person name="Gemmell N."/>
            <person name="Gilbert M.T."/>
            <person name="Graves J.M."/>
            <person name="Green R.E."/>
            <person name="Hickey G."/>
            <person name="Jarvis E.D."/>
            <person name="Johnson W."/>
            <person name="Komissarov A."/>
            <person name="Korf I."/>
            <person name="Kuhn R."/>
            <person name="Larkin D.M."/>
            <person name="Lewin H."/>
            <person name="Lopez J.V."/>
            <person name="Ma J."/>
            <person name="Marques-Bonet T."/>
            <person name="Miller W."/>
            <person name="Murphy R."/>
            <person name="Pevzner P."/>
            <person name="Shapiro B."/>
            <person name="Steiner C."/>
            <person name="Tamazian G."/>
            <person name="Venkatesh B."/>
            <person name="Wang J."/>
            <person name="Wayne R."/>
            <person name="Wiley E."/>
            <person name="Yang H."/>
            <person name="Zhang G."/>
            <person name="Haussler D."/>
            <person name="Ryder O."/>
            <person name="O'Brien S.J."/>
        </authorList>
    </citation>
    <scope>NUCLEOTIDE SEQUENCE</scope>
</reference>
<reference evidence="5" key="4">
    <citation type="submission" date="2025-08" db="UniProtKB">
        <authorList>
            <consortium name="Ensembl"/>
        </authorList>
    </citation>
    <scope>IDENTIFICATION</scope>
</reference>
<gene>
    <name evidence="5" type="primary">LOC117021204</name>
</gene>
<dbReference type="FunCoup" id="A0A671FP43">
    <property type="interactions" value="1"/>
</dbReference>
<protein>
    <recommendedName>
        <fullName evidence="2">Ubiquitin carboxyl-terminal hydrolase</fullName>
        <ecNumber evidence="2">3.4.19.12</ecNumber>
    </recommendedName>
</protein>
<dbReference type="InterPro" id="IPR050164">
    <property type="entry name" value="Peptidase_C19"/>
</dbReference>
<organism evidence="5 6">
    <name type="scientific">Rhinolophus ferrumequinum</name>
    <name type="common">Greater horseshoe bat</name>
    <dbReference type="NCBI Taxonomy" id="59479"/>
    <lineage>
        <taxon>Eukaryota</taxon>
        <taxon>Metazoa</taxon>
        <taxon>Chordata</taxon>
        <taxon>Craniata</taxon>
        <taxon>Vertebrata</taxon>
        <taxon>Euteleostomi</taxon>
        <taxon>Mammalia</taxon>
        <taxon>Eutheria</taxon>
        <taxon>Laurasiatheria</taxon>
        <taxon>Chiroptera</taxon>
        <taxon>Yinpterochiroptera</taxon>
        <taxon>Rhinolophoidea</taxon>
        <taxon>Rhinolophidae</taxon>
        <taxon>Rhinolophinae</taxon>
        <taxon>Rhinolophus</taxon>
    </lineage>
</organism>
<dbReference type="Proteomes" id="UP000472240">
    <property type="component" value="Chromosome 4"/>
</dbReference>
<dbReference type="PROSITE" id="PS50235">
    <property type="entry name" value="USP_3"/>
    <property type="match status" value="1"/>
</dbReference>
<dbReference type="PANTHER" id="PTHR24006">
    <property type="entry name" value="UBIQUITIN CARBOXYL-TERMINAL HYDROLASE"/>
    <property type="match status" value="1"/>
</dbReference>
<dbReference type="InterPro" id="IPR006861">
    <property type="entry name" value="HABP4_PAIRBP1-bd"/>
</dbReference>
<keyword evidence="2" id="KW-0645">Protease</keyword>
<dbReference type="AlphaFoldDB" id="A0A671FP43"/>
<evidence type="ECO:0000313" key="6">
    <source>
        <dbReference type="Proteomes" id="UP000472240"/>
    </source>
</evidence>
<accession>A0A671FP43</accession>
<evidence type="ECO:0000256" key="1">
    <source>
        <dbReference type="ARBA" id="ARBA00008245"/>
    </source>
</evidence>
<dbReference type="GO" id="GO:0006508">
    <property type="term" value="P:proteolysis"/>
    <property type="evidence" value="ECO:0007669"/>
    <property type="project" value="UniProtKB-KW"/>
</dbReference>
<dbReference type="InterPro" id="IPR038765">
    <property type="entry name" value="Papain-like_cys_pep_sf"/>
</dbReference>
<dbReference type="GeneTree" id="ENSGT00940000161948"/>
<reference evidence="6" key="3">
    <citation type="submission" date="2018-12" db="EMBL/GenBank/DDBJ databases">
        <title>G10K-VGP greater horseshoe bat female genome, primary haplotype.</title>
        <authorList>
            <person name="Teeling E."/>
            <person name="Myers G."/>
            <person name="Vernes S."/>
            <person name="Pippel M."/>
            <person name="Winkler S."/>
            <person name="Fedrigo O."/>
            <person name="Rhie A."/>
            <person name="Koren S."/>
            <person name="Phillippy A."/>
            <person name="Lewin H."/>
            <person name="Damas J."/>
            <person name="Howe K."/>
            <person name="Mountcastle J."/>
            <person name="Jarvis E.D."/>
        </authorList>
    </citation>
    <scope>NUCLEOTIDE SEQUENCE [LARGE SCALE GENOMIC DNA]</scope>
</reference>
<dbReference type="Pfam" id="PF04774">
    <property type="entry name" value="HABP4_PAI-RBP1"/>
    <property type="match status" value="1"/>
</dbReference>
<keyword evidence="2" id="KW-0833">Ubl conjugation pathway</keyword>
<evidence type="ECO:0000259" key="4">
    <source>
        <dbReference type="PROSITE" id="PS50235"/>
    </source>
</evidence>